<dbReference type="HOGENOM" id="CLU_030657_1_0_1"/>
<dbReference type="Gene3D" id="3.70.10.10">
    <property type="match status" value="1"/>
</dbReference>
<dbReference type="Proteomes" id="UP000030706">
    <property type="component" value="Unassembled WGS sequence"/>
</dbReference>
<accession>A0A074X4R8</accession>
<dbReference type="PANTHER" id="PTHR15237:SF0">
    <property type="entry name" value="CELL CYCLE CHECKPOINT CONTROL PROTEIN"/>
    <property type="match status" value="1"/>
</dbReference>
<feature type="compositionally biased region" description="Polar residues" evidence="2">
    <location>
        <begin position="304"/>
        <end position="319"/>
    </location>
</feature>
<dbReference type="SUPFAM" id="SSF55979">
    <property type="entry name" value="DNA clamp"/>
    <property type="match status" value="1"/>
</dbReference>
<dbReference type="GeneID" id="40743541"/>
<dbReference type="GO" id="GO:0030896">
    <property type="term" value="C:checkpoint clamp complex"/>
    <property type="evidence" value="ECO:0007669"/>
    <property type="project" value="InterPro"/>
</dbReference>
<reference evidence="3 4" key="1">
    <citation type="journal article" date="2014" name="BMC Genomics">
        <title>Genome sequencing of four Aureobasidium pullulans varieties: biotechnological potential, stress tolerance, and description of new species.</title>
        <authorList>
            <person name="Gostin Ar C."/>
            <person name="Ohm R.A."/>
            <person name="Kogej T."/>
            <person name="Sonjak S."/>
            <person name="Turk M."/>
            <person name="Zajc J."/>
            <person name="Zalar P."/>
            <person name="Grube M."/>
            <person name="Sun H."/>
            <person name="Han J."/>
            <person name="Sharma A."/>
            <person name="Chiniquy J."/>
            <person name="Ngan C.Y."/>
            <person name="Lipzen A."/>
            <person name="Barry K."/>
            <person name="Grigoriev I.V."/>
            <person name="Gunde-Cimerman N."/>
        </authorList>
    </citation>
    <scope>NUCLEOTIDE SEQUENCE [LARGE SCALE GENOMIC DNA]</scope>
    <source>
        <strain evidence="3 4">EXF-150</strain>
    </source>
</reference>
<dbReference type="GO" id="GO:0071479">
    <property type="term" value="P:cellular response to ionizing radiation"/>
    <property type="evidence" value="ECO:0007669"/>
    <property type="project" value="TreeGrafter"/>
</dbReference>
<dbReference type="RefSeq" id="XP_029756692.1">
    <property type="nucleotide sequence ID" value="XM_029901235.1"/>
</dbReference>
<proteinExistence type="inferred from homology"/>
<evidence type="ECO:0000256" key="2">
    <source>
        <dbReference type="SAM" id="MobiDB-lite"/>
    </source>
</evidence>
<dbReference type="GO" id="GO:0000076">
    <property type="term" value="P:DNA replication checkpoint signaling"/>
    <property type="evidence" value="ECO:0007669"/>
    <property type="project" value="TreeGrafter"/>
</dbReference>
<dbReference type="PIRSF" id="PIRSF009303">
    <property type="entry name" value="Cell_cycle_RAD9"/>
    <property type="match status" value="1"/>
</dbReference>
<evidence type="ECO:0000313" key="3">
    <source>
        <dbReference type="EMBL" id="KEQ80505.1"/>
    </source>
</evidence>
<dbReference type="InterPro" id="IPR026584">
    <property type="entry name" value="Rad9"/>
</dbReference>
<gene>
    <name evidence="3" type="ORF">M438DRAFT_281387</name>
</gene>
<dbReference type="OrthoDB" id="60092at2759"/>
<comment type="similarity">
    <text evidence="1">Belongs to the rad9 family.</text>
</comment>
<dbReference type="AlphaFoldDB" id="A0A074X4R8"/>
<dbReference type="PANTHER" id="PTHR15237">
    <property type="entry name" value="DNA REPAIR PROTEIN RAD9"/>
    <property type="match status" value="1"/>
</dbReference>
<dbReference type="GO" id="GO:0031573">
    <property type="term" value="P:mitotic intra-S DNA damage checkpoint signaling"/>
    <property type="evidence" value="ECO:0007669"/>
    <property type="project" value="TreeGrafter"/>
</dbReference>
<dbReference type="InterPro" id="IPR046938">
    <property type="entry name" value="DNA_clamp_sf"/>
</dbReference>
<protein>
    <submittedName>
        <fullName evidence="3">Rad9-domain-containing protein</fullName>
    </submittedName>
</protein>
<dbReference type="STRING" id="1043002.A0A074X4R8"/>
<dbReference type="GO" id="GO:0006281">
    <property type="term" value="P:DNA repair"/>
    <property type="evidence" value="ECO:0007669"/>
    <property type="project" value="InterPro"/>
</dbReference>
<organism evidence="3 4">
    <name type="scientific">Aureobasidium pullulans EXF-150</name>
    <dbReference type="NCBI Taxonomy" id="1043002"/>
    <lineage>
        <taxon>Eukaryota</taxon>
        <taxon>Fungi</taxon>
        <taxon>Dikarya</taxon>
        <taxon>Ascomycota</taxon>
        <taxon>Pezizomycotina</taxon>
        <taxon>Dothideomycetes</taxon>
        <taxon>Dothideomycetidae</taxon>
        <taxon>Dothideales</taxon>
        <taxon>Saccotheciaceae</taxon>
        <taxon>Aureobasidium</taxon>
    </lineage>
</organism>
<dbReference type="EMBL" id="KL584997">
    <property type="protein sequence ID" value="KEQ80505.1"/>
    <property type="molecule type" value="Genomic_DNA"/>
</dbReference>
<dbReference type="InterPro" id="IPR007268">
    <property type="entry name" value="Rad9/Ddc1"/>
</dbReference>
<dbReference type="Pfam" id="PF04139">
    <property type="entry name" value="Rad9"/>
    <property type="match status" value="1"/>
</dbReference>
<evidence type="ECO:0000313" key="4">
    <source>
        <dbReference type="Proteomes" id="UP000030706"/>
    </source>
</evidence>
<name>A0A074X4R8_AURPU</name>
<evidence type="ECO:0000256" key="1">
    <source>
        <dbReference type="ARBA" id="ARBA00008494"/>
    </source>
</evidence>
<keyword evidence="4" id="KW-1185">Reference proteome</keyword>
<feature type="region of interest" description="Disordered" evidence="2">
    <location>
        <begin position="288"/>
        <end position="342"/>
    </location>
</feature>
<sequence length="499" mass="55230">MSALSFSFSPEATAKVHDALICLAKFGETVCMEARGDILTLTTLNSSKTSYASFALDAKTFFLSYNFGLGEGARFTCQLYNKALLAVFKSRVTDPRGGDTSIERCEVSVEDKPDKVQCRLVVRMVCKHGVTKTYRLTYESVEVSHALFDRYNAPNGWRISSRILREYIEYFGVKTEQLDLLVKDEKAIFTSFTEKIMDGKEILKQPLETAISLSIMDFDDLHAEEDVHIVINVKDFKAIVTHAETLKAPISAQFSRPGRPLLFRYTDKGLTCEFILMTTGISQAIPPATAPKVASTRPGGRFSRQPSTVPLRPSRQSTVDADPSTREPSMAPVVPSRQSSHVPAQSVEGINADMAPPPKPASVTGVRERRILGGTLGRQISQATTTSNPDRTSLFVAQDEDDELRWEPANHEEEPEQDEMLAWDANADVVSEGQQFSLSMLTFLLGSLPSYSPRCFYPRAAAAEPKSQQRDAGNAADPETFSGKHLLEVSVYVANTYRR</sequence>